<reference evidence="1 2" key="1">
    <citation type="submission" date="2021-06" db="EMBL/GenBank/DDBJ databases">
        <title>Caerostris darwini draft genome.</title>
        <authorList>
            <person name="Kono N."/>
            <person name="Arakawa K."/>
        </authorList>
    </citation>
    <scope>NUCLEOTIDE SEQUENCE [LARGE SCALE GENOMIC DNA]</scope>
</reference>
<sequence length="110" mass="12164">MNASLNLQADAFLGRAQLFENGKSGSSLSRLFKKFRGDSEGSDHEPLTWLLDQNLKNYPPTPLLVPDSPPAGSNFQLATTIQIWSIPYEQEFQATKAQMFALCAQINSTT</sequence>
<organism evidence="1 2">
    <name type="scientific">Caerostris darwini</name>
    <dbReference type="NCBI Taxonomy" id="1538125"/>
    <lineage>
        <taxon>Eukaryota</taxon>
        <taxon>Metazoa</taxon>
        <taxon>Ecdysozoa</taxon>
        <taxon>Arthropoda</taxon>
        <taxon>Chelicerata</taxon>
        <taxon>Arachnida</taxon>
        <taxon>Araneae</taxon>
        <taxon>Araneomorphae</taxon>
        <taxon>Entelegynae</taxon>
        <taxon>Araneoidea</taxon>
        <taxon>Araneidae</taxon>
        <taxon>Caerostris</taxon>
    </lineage>
</organism>
<dbReference type="AlphaFoldDB" id="A0AAV4TIU8"/>
<dbReference type="Proteomes" id="UP001054837">
    <property type="component" value="Unassembled WGS sequence"/>
</dbReference>
<evidence type="ECO:0000313" key="2">
    <source>
        <dbReference type="Proteomes" id="UP001054837"/>
    </source>
</evidence>
<comment type="caution">
    <text evidence="1">The sequence shown here is derived from an EMBL/GenBank/DDBJ whole genome shotgun (WGS) entry which is preliminary data.</text>
</comment>
<dbReference type="EMBL" id="BPLQ01009775">
    <property type="protein sequence ID" value="GIY46538.1"/>
    <property type="molecule type" value="Genomic_DNA"/>
</dbReference>
<gene>
    <name evidence="1" type="ORF">CDAR_490131</name>
</gene>
<name>A0AAV4TIU8_9ARAC</name>
<evidence type="ECO:0000313" key="1">
    <source>
        <dbReference type="EMBL" id="GIY46538.1"/>
    </source>
</evidence>
<keyword evidence="2" id="KW-1185">Reference proteome</keyword>
<accession>A0AAV4TIU8</accession>
<protein>
    <submittedName>
        <fullName evidence="1">Uncharacterized protein</fullName>
    </submittedName>
</protein>
<proteinExistence type="predicted"/>